<dbReference type="AlphaFoldDB" id="A0A3S2VR83"/>
<sequence length="256" mass="28071">MAGFEAPPPGETDFGFTPYHRALWQCGRCRHIVNVHAMDLEGIYDADYWDRTYGGTKMAETFERIMSLPPEKSDNRARVERVDGVARAMASLPAPGDLLDVGSGLAVFPAAMREKGWSCVALDPDARGAQHARDRAGVQAVAGDFMRVDLDKHFDLITFNKVLEHVLDPVAMLTRAAGFLKTNGVVYVELPDGEGAIVESAGREEFFVEHYDAYSVASLSLLAVQAGLQVDLIERVREPSTKYTLRAFLVRPGIAG</sequence>
<gene>
    <name evidence="1" type="ORF">EOI86_04500</name>
</gene>
<dbReference type="OrthoDB" id="7856199at2"/>
<evidence type="ECO:0000313" key="1">
    <source>
        <dbReference type="EMBL" id="RVU39749.1"/>
    </source>
</evidence>
<reference evidence="2" key="1">
    <citation type="submission" date="2019-01" db="EMBL/GenBank/DDBJ databases">
        <title>Gri0909 isolated from a small marine red alga.</title>
        <authorList>
            <person name="Kim J."/>
            <person name="Jeong S.E."/>
            <person name="Jeon C.O."/>
        </authorList>
    </citation>
    <scope>NUCLEOTIDE SEQUENCE [LARGE SCALE GENOMIC DNA]</scope>
    <source>
        <strain evidence="2">Gri0909</strain>
    </source>
</reference>
<comment type="caution">
    <text evidence="1">The sequence shown here is derived from an EMBL/GenBank/DDBJ whole genome shotgun (WGS) entry which is preliminary data.</text>
</comment>
<dbReference type="GO" id="GO:0008168">
    <property type="term" value="F:methyltransferase activity"/>
    <property type="evidence" value="ECO:0007669"/>
    <property type="project" value="UniProtKB-KW"/>
</dbReference>
<keyword evidence="1" id="KW-0489">Methyltransferase</keyword>
<dbReference type="Gene3D" id="3.40.50.150">
    <property type="entry name" value="Vaccinia Virus protein VP39"/>
    <property type="match status" value="1"/>
</dbReference>
<dbReference type="EMBL" id="SADE01000001">
    <property type="protein sequence ID" value="RVU39749.1"/>
    <property type="molecule type" value="Genomic_DNA"/>
</dbReference>
<dbReference type="Proteomes" id="UP000287447">
    <property type="component" value="Unassembled WGS sequence"/>
</dbReference>
<evidence type="ECO:0000313" key="2">
    <source>
        <dbReference type="Proteomes" id="UP000287447"/>
    </source>
</evidence>
<dbReference type="InterPro" id="IPR029063">
    <property type="entry name" value="SAM-dependent_MTases_sf"/>
</dbReference>
<dbReference type="CDD" id="cd02440">
    <property type="entry name" value="AdoMet_MTases"/>
    <property type="match status" value="1"/>
</dbReference>
<protein>
    <submittedName>
        <fullName evidence="1">Class I SAM-dependent methyltransferase</fullName>
    </submittedName>
</protein>
<accession>A0A3S2VR83</accession>
<dbReference type="GO" id="GO:0032259">
    <property type="term" value="P:methylation"/>
    <property type="evidence" value="ECO:0007669"/>
    <property type="project" value="UniProtKB-KW"/>
</dbReference>
<organism evidence="1 2">
    <name type="scientific">Hwanghaeella grinnelliae</name>
    <dbReference type="NCBI Taxonomy" id="2500179"/>
    <lineage>
        <taxon>Bacteria</taxon>
        <taxon>Pseudomonadati</taxon>
        <taxon>Pseudomonadota</taxon>
        <taxon>Alphaproteobacteria</taxon>
        <taxon>Rhodospirillales</taxon>
        <taxon>Rhodospirillaceae</taxon>
        <taxon>Hwanghaeella</taxon>
    </lineage>
</organism>
<dbReference type="PANTHER" id="PTHR43861">
    <property type="entry name" value="TRANS-ACONITATE 2-METHYLTRANSFERASE-RELATED"/>
    <property type="match status" value="1"/>
</dbReference>
<keyword evidence="1" id="KW-0808">Transferase</keyword>
<name>A0A3S2VR83_9PROT</name>
<dbReference type="SUPFAM" id="SSF53335">
    <property type="entry name" value="S-adenosyl-L-methionine-dependent methyltransferases"/>
    <property type="match status" value="1"/>
</dbReference>
<proteinExistence type="predicted"/>
<dbReference type="Pfam" id="PF13489">
    <property type="entry name" value="Methyltransf_23"/>
    <property type="match status" value="1"/>
</dbReference>
<keyword evidence="2" id="KW-1185">Reference proteome</keyword>